<evidence type="ECO:0000256" key="1">
    <source>
        <dbReference type="SAM" id="MobiDB-lite"/>
    </source>
</evidence>
<evidence type="ECO:0000313" key="3">
    <source>
        <dbReference type="EMBL" id="PKI71517.1"/>
    </source>
</evidence>
<sequence>MVFNSGILIRVMDASADICQYTARIHGQDRLESGQLLDLICCLPLHHVGRLLLCLWTYLCVSAPDSYYYSSSSYSDSDEDAGDGGASSATADYVVLDYDSNSD</sequence>
<dbReference type="PANTHER" id="PTHR35104:SF6">
    <property type="entry name" value="PROTEIN, PUTATIVE-RELATED"/>
    <property type="match status" value="1"/>
</dbReference>
<evidence type="ECO:0000313" key="2">
    <source>
        <dbReference type="EMBL" id="OWM73387.1"/>
    </source>
</evidence>
<dbReference type="Proteomes" id="UP000197138">
    <property type="component" value="Unassembled WGS sequence"/>
</dbReference>
<organism evidence="2 4">
    <name type="scientific">Punica granatum</name>
    <name type="common">Pomegranate</name>
    <dbReference type="NCBI Taxonomy" id="22663"/>
    <lineage>
        <taxon>Eukaryota</taxon>
        <taxon>Viridiplantae</taxon>
        <taxon>Streptophyta</taxon>
        <taxon>Embryophyta</taxon>
        <taxon>Tracheophyta</taxon>
        <taxon>Spermatophyta</taxon>
        <taxon>Magnoliopsida</taxon>
        <taxon>eudicotyledons</taxon>
        <taxon>Gunneridae</taxon>
        <taxon>Pentapetalae</taxon>
        <taxon>rosids</taxon>
        <taxon>malvids</taxon>
        <taxon>Myrtales</taxon>
        <taxon>Lythraceae</taxon>
        <taxon>Punica</taxon>
    </lineage>
</organism>
<reference evidence="2" key="2">
    <citation type="submission" date="2017-06" db="EMBL/GenBank/DDBJ databases">
        <title>The pomegranate genome and the genomics of punicalagin biosynthesis.</title>
        <authorList>
            <person name="Xu C."/>
        </authorList>
    </citation>
    <scope>NUCLEOTIDE SEQUENCE [LARGE SCALE GENOMIC DNA]</scope>
    <source>
        <tissue evidence="2">Fresh leaf</tissue>
    </source>
</reference>
<keyword evidence="5" id="KW-1185">Reference proteome</keyword>
<dbReference type="GeneID" id="116201836"/>
<reference evidence="4" key="1">
    <citation type="journal article" date="2017" name="Plant J.">
        <title>The pomegranate (Punica granatum L.) genome and the genomics of punicalagin biosynthesis.</title>
        <authorList>
            <person name="Qin G."/>
            <person name="Xu C."/>
            <person name="Ming R."/>
            <person name="Tang H."/>
            <person name="Guyot R."/>
            <person name="Kramer E.M."/>
            <person name="Hu Y."/>
            <person name="Yi X."/>
            <person name="Qi Y."/>
            <person name="Xu X."/>
            <person name="Gao Z."/>
            <person name="Pan H."/>
            <person name="Jian J."/>
            <person name="Tian Y."/>
            <person name="Yue Z."/>
            <person name="Xu Y."/>
        </authorList>
    </citation>
    <scope>NUCLEOTIDE SEQUENCE [LARGE SCALE GENOMIC DNA]</scope>
    <source>
        <strain evidence="4">cv. Dabenzi</strain>
    </source>
</reference>
<name>A0A218WKM7_PUNGR</name>
<evidence type="ECO:0000313" key="5">
    <source>
        <dbReference type="Proteomes" id="UP000233551"/>
    </source>
</evidence>
<accession>A0A218WKM7</accession>
<dbReference type="EMBL" id="PGOL01000365">
    <property type="protein sequence ID" value="PKI71517.1"/>
    <property type="molecule type" value="Genomic_DNA"/>
</dbReference>
<proteinExistence type="predicted"/>
<dbReference type="AlphaFoldDB" id="A0A218WKM7"/>
<dbReference type="Proteomes" id="UP000233551">
    <property type="component" value="Unassembled WGS sequence"/>
</dbReference>
<dbReference type="OrthoDB" id="1935666at2759"/>
<feature type="region of interest" description="Disordered" evidence="1">
    <location>
        <begin position="69"/>
        <end position="88"/>
    </location>
</feature>
<evidence type="ECO:0000313" key="4">
    <source>
        <dbReference type="Proteomes" id="UP000197138"/>
    </source>
</evidence>
<gene>
    <name evidence="2" type="ORF">CDL15_Pgr026486</name>
    <name evidence="3" type="ORF">CRG98_008034</name>
</gene>
<dbReference type="PANTHER" id="PTHR35104">
    <property type="entry name" value="OS03G0807000 PROTEIN"/>
    <property type="match status" value="1"/>
</dbReference>
<reference evidence="3 5" key="3">
    <citation type="submission" date="2017-11" db="EMBL/GenBank/DDBJ databases">
        <title>De-novo sequencing of pomegranate (Punica granatum L.) genome.</title>
        <authorList>
            <person name="Akparov Z."/>
            <person name="Amiraslanov A."/>
            <person name="Hajiyeva S."/>
            <person name="Abbasov M."/>
            <person name="Kaur K."/>
            <person name="Hamwieh A."/>
            <person name="Solovyev V."/>
            <person name="Salamov A."/>
            <person name="Braich B."/>
            <person name="Kosarev P."/>
            <person name="Mahmoud A."/>
            <person name="Hajiyev E."/>
            <person name="Babayeva S."/>
            <person name="Izzatullayeva V."/>
            <person name="Mammadov A."/>
            <person name="Mammadov A."/>
            <person name="Sharifova S."/>
            <person name="Ojaghi J."/>
            <person name="Eynullazada K."/>
            <person name="Bayramov B."/>
            <person name="Abdulazimova A."/>
            <person name="Shahmuradov I."/>
        </authorList>
    </citation>
    <scope>NUCLEOTIDE SEQUENCE [LARGE SCALE GENOMIC DNA]</scope>
    <source>
        <strain evidence="3">AG2017</strain>
        <strain evidence="5">cv. AG2017</strain>
        <tissue evidence="3">Leaf</tissue>
    </source>
</reference>
<protein>
    <submittedName>
        <fullName evidence="2">Uncharacterized protein</fullName>
    </submittedName>
</protein>
<dbReference type="EMBL" id="MTKT01003950">
    <property type="protein sequence ID" value="OWM73387.1"/>
    <property type="molecule type" value="Genomic_DNA"/>
</dbReference>
<comment type="caution">
    <text evidence="2">The sequence shown here is derived from an EMBL/GenBank/DDBJ whole genome shotgun (WGS) entry which is preliminary data.</text>
</comment>